<organism evidence="2 3">
    <name type="scientific">Flavobacterium nitrogenifigens</name>
    <dbReference type="NCBI Taxonomy" id="1617283"/>
    <lineage>
        <taxon>Bacteria</taxon>
        <taxon>Pseudomonadati</taxon>
        <taxon>Bacteroidota</taxon>
        <taxon>Flavobacteriia</taxon>
        <taxon>Flavobacteriales</taxon>
        <taxon>Flavobacteriaceae</taxon>
        <taxon>Flavobacterium</taxon>
    </lineage>
</organism>
<dbReference type="SUPFAM" id="SSF53448">
    <property type="entry name" value="Nucleotide-diphospho-sugar transferases"/>
    <property type="match status" value="1"/>
</dbReference>
<keyword evidence="2" id="KW-0808">Transferase</keyword>
<evidence type="ECO:0000313" key="2">
    <source>
        <dbReference type="EMBL" id="SMO82101.1"/>
    </source>
</evidence>
<dbReference type="CDD" id="cd00761">
    <property type="entry name" value="Glyco_tranf_GTA_type"/>
    <property type="match status" value="1"/>
</dbReference>
<reference evidence="2 3" key="1">
    <citation type="submission" date="2017-05" db="EMBL/GenBank/DDBJ databases">
        <authorList>
            <person name="Varghese N."/>
            <person name="Submissions S."/>
        </authorList>
    </citation>
    <scope>NUCLEOTIDE SEQUENCE [LARGE SCALE GENOMIC DNA]</scope>
    <source>
        <strain evidence="2 3">DSM 29982</strain>
    </source>
</reference>
<protein>
    <submittedName>
        <fullName evidence="2">Glycosyl transferase family 2</fullName>
    </submittedName>
</protein>
<keyword evidence="3" id="KW-1185">Reference proteome</keyword>
<dbReference type="EMBL" id="FXTQ01000004">
    <property type="protein sequence ID" value="SMO82101.1"/>
    <property type="molecule type" value="Genomic_DNA"/>
</dbReference>
<evidence type="ECO:0000259" key="1">
    <source>
        <dbReference type="Pfam" id="PF00535"/>
    </source>
</evidence>
<dbReference type="AlphaFoldDB" id="A0A521EF44"/>
<evidence type="ECO:0000313" key="3">
    <source>
        <dbReference type="Proteomes" id="UP000319267"/>
    </source>
</evidence>
<dbReference type="Proteomes" id="UP000319267">
    <property type="component" value="Unassembled WGS sequence"/>
</dbReference>
<dbReference type="InterPro" id="IPR001173">
    <property type="entry name" value="Glyco_trans_2-like"/>
</dbReference>
<sequence>MLAIVIPYFKLSFFKFTLDSLAAQTDKRFAVYIGDDASSENPNELLEKYKGLFNFKYQYFEKNLGSDSLVMQWNRCIALTENEEWIMILGDDDILSKNVVGDFYKNIDEIKSINSSVIRFSSGRIDEFNNLTSEIFYHPKTEKPSNFYYRRHKGLTRSSLSEHIFSKKQYLQFGFRNYPLAWHSDDIAWIDFSDNNIIFNINSSIVYVRVSTLSITGQDRNVEKKKIAELFFFRDLINEKFDLFEKKQKLDFLIHYEVIIKRRQKAKLKEWFFLFKKYMQIGSLASFLQFMKRFLKYYLKLLFLNYTHSLAV</sequence>
<dbReference type="Gene3D" id="3.90.550.10">
    <property type="entry name" value="Spore Coat Polysaccharide Biosynthesis Protein SpsA, Chain A"/>
    <property type="match status" value="1"/>
</dbReference>
<proteinExistence type="predicted"/>
<dbReference type="GO" id="GO:0016740">
    <property type="term" value="F:transferase activity"/>
    <property type="evidence" value="ECO:0007669"/>
    <property type="project" value="UniProtKB-KW"/>
</dbReference>
<name>A0A521EF44_9FLAO</name>
<accession>A0A521EF44</accession>
<dbReference type="InterPro" id="IPR029044">
    <property type="entry name" value="Nucleotide-diphossugar_trans"/>
</dbReference>
<dbReference type="OrthoDB" id="1374586at2"/>
<gene>
    <name evidence="2" type="ORF">SAMN06265220_104149</name>
</gene>
<feature type="domain" description="Glycosyltransferase 2-like" evidence="1">
    <location>
        <begin position="5"/>
        <end position="141"/>
    </location>
</feature>
<dbReference type="Pfam" id="PF00535">
    <property type="entry name" value="Glycos_transf_2"/>
    <property type="match status" value="1"/>
</dbReference>